<keyword evidence="1" id="KW-1133">Transmembrane helix</keyword>
<evidence type="ECO:0000256" key="1">
    <source>
        <dbReference type="SAM" id="Phobius"/>
    </source>
</evidence>
<sequence length="79" mass="9000">MAFHLNGRPPLTFTHDLKIIILIALTLSFVSMIDCIAATRMPFRYNKIRSAMLALLELPKSRIIIHRSSAHAHSHTTYN</sequence>
<evidence type="ECO:0000313" key="2">
    <source>
        <dbReference type="EMBL" id="EOY26378.1"/>
    </source>
</evidence>
<dbReference type="AlphaFoldDB" id="A0A061GAE0"/>
<dbReference type="Proteomes" id="UP000026915">
    <property type="component" value="Chromosome 6"/>
</dbReference>
<gene>
    <name evidence="2" type="ORF">TCM_027900</name>
</gene>
<accession>A0A061GAE0</accession>
<dbReference type="InParanoid" id="A0A061GAE0"/>
<dbReference type="Gramene" id="EOY26378">
    <property type="protein sequence ID" value="EOY26378"/>
    <property type="gene ID" value="TCM_027900"/>
</dbReference>
<protein>
    <submittedName>
        <fullName evidence="2">Uncharacterized protein</fullName>
    </submittedName>
</protein>
<dbReference type="HOGENOM" id="CLU_2610863_0_0_1"/>
<feature type="transmembrane region" description="Helical" evidence="1">
    <location>
        <begin position="20"/>
        <end position="39"/>
    </location>
</feature>
<keyword evidence="1" id="KW-0472">Membrane</keyword>
<reference evidence="2 3" key="1">
    <citation type="journal article" date="2013" name="Genome Biol.">
        <title>The genome sequence of the most widely cultivated cacao type and its use to identify candidate genes regulating pod color.</title>
        <authorList>
            <person name="Motamayor J.C."/>
            <person name="Mockaitis K."/>
            <person name="Schmutz J."/>
            <person name="Haiminen N."/>
            <person name="Iii D.L."/>
            <person name="Cornejo O."/>
            <person name="Findley S.D."/>
            <person name="Zheng P."/>
            <person name="Utro F."/>
            <person name="Royaert S."/>
            <person name="Saski C."/>
            <person name="Jenkins J."/>
            <person name="Podicheti R."/>
            <person name="Zhao M."/>
            <person name="Scheffler B.E."/>
            <person name="Stack J.C."/>
            <person name="Feltus F.A."/>
            <person name="Mustiga G.M."/>
            <person name="Amores F."/>
            <person name="Phillips W."/>
            <person name="Marelli J.P."/>
            <person name="May G.D."/>
            <person name="Shapiro H."/>
            <person name="Ma J."/>
            <person name="Bustamante C.D."/>
            <person name="Schnell R.J."/>
            <person name="Main D."/>
            <person name="Gilbert D."/>
            <person name="Parida L."/>
            <person name="Kuhn D.N."/>
        </authorList>
    </citation>
    <scope>NUCLEOTIDE SEQUENCE [LARGE SCALE GENOMIC DNA]</scope>
    <source>
        <strain evidence="3">cv. Matina 1-6</strain>
    </source>
</reference>
<name>A0A061GAE0_THECC</name>
<organism evidence="2 3">
    <name type="scientific">Theobroma cacao</name>
    <name type="common">Cacao</name>
    <name type="synonym">Cocoa</name>
    <dbReference type="NCBI Taxonomy" id="3641"/>
    <lineage>
        <taxon>Eukaryota</taxon>
        <taxon>Viridiplantae</taxon>
        <taxon>Streptophyta</taxon>
        <taxon>Embryophyta</taxon>
        <taxon>Tracheophyta</taxon>
        <taxon>Spermatophyta</taxon>
        <taxon>Magnoliopsida</taxon>
        <taxon>eudicotyledons</taxon>
        <taxon>Gunneridae</taxon>
        <taxon>Pentapetalae</taxon>
        <taxon>rosids</taxon>
        <taxon>malvids</taxon>
        <taxon>Malvales</taxon>
        <taxon>Malvaceae</taxon>
        <taxon>Byttnerioideae</taxon>
        <taxon>Theobroma</taxon>
    </lineage>
</organism>
<dbReference type="EMBL" id="CM001884">
    <property type="protein sequence ID" value="EOY26378.1"/>
    <property type="molecule type" value="Genomic_DNA"/>
</dbReference>
<keyword evidence="1" id="KW-0812">Transmembrane</keyword>
<evidence type="ECO:0000313" key="3">
    <source>
        <dbReference type="Proteomes" id="UP000026915"/>
    </source>
</evidence>
<proteinExistence type="predicted"/>
<keyword evidence="3" id="KW-1185">Reference proteome</keyword>